<protein>
    <submittedName>
        <fullName evidence="1">Uncharacterized protein</fullName>
    </submittedName>
</protein>
<comment type="caution">
    <text evidence="1">The sequence shown here is derived from an EMBL/GenBank/DDBJ whole genome shotgun (WGS) entry which is preliminary data.</text>
</comment>
<evidence type="ECO:0000313" key="1">
    <source>
        <dbReference type="EMBL" id="KAJ9696467.1"/>
    </source>
</evidence>
<evidence type="ECO:0000313" key="2">
    <source>
        <dbReference type="Proteomes" id="UP001168098"/>
    </source>
</evidence>
<name>A0AA38ZWH6_VITRO</name>
<dbReference type="Proteomes" id="UP001168098">
    <property type="component" value="Unassembled WGS sequence"/>
</dbReference>
<dbReference type="Pfam" id="PF14223">
    <property type="entry name" value="Retrotran_gag_2"/>
    <property type="match status" value="1"/>
</dbReference>
<reference evidence="1 2" key="1">
    <citation type="journal article" date="2023" name="BMC Biotechnol.">
        <title>Vitis rotundifolia cv Carlos genome sequencing.</title>
        <authorList>
            <person name="Huff M."/>
            <person name="Hulse-Kemp A."/>
            <person name="Scheffler B."/>
            <person name="Youngblood R."/>
            <person name="Simpson S."/>
            <person name="Babiker E."/>
            <person name="Staton M."/>
        </authorList>
    </citation>
    <scope>NUCLEOTIDE SEQUENCE [LARGE SCALE GENOMIC DNA]</scope>
    <source>
        <tissue evidence="1">Leaf</tissue>
    </source>
</reference>
<proteinExistence type="predicted"/>
<accession>A0AA38ZWH6</accession>
<sequence length="77" mass="8790">MTEMVGITTTQLVWNTVERMFTTTNPARIMELRFMLQNTKKGGKKMMDHILKIEGIANNLATVGEKINNIDNKTCIF</sequence>
<dbReference type="EMBL" id="JARBHA010000007">
    <property type="protein sequence ID" value="KAJ9696467.1"/>
    <property type="molecule type" value="Genomic_DNA"/>
</dbReference>
<gene>
    <name evidence="1" type="ORF">PVL29_008610</name>
</gene>
<organism evidence="1 2">
    <name type="scientific">Vitis rotundifolia</name>
    <name type="common">Muscadine grape</name>
    <dbReference type="NCBI Taxonomy" id="103349"/>
    <lineage>
        <taxon>Eukaryota</taxon>
        <taxon>Viridiplantae</taxon>
        <taxon>Streptophyta</taxon>
        <taxon>Embryophyta</taxon>
        <taxon>Tracheophyta</taxon>
        <taxon>Spermatophyta</taxon>
        <taxon>Magnoliopsida</taxon>
        <taxon>eudicotyledons</taxon>
        <taxon>Gunneridae</taxon>
        <taxon>Pentapetalae</taxon>
        <taxon>rosids</taxon>
        <taxon>Vitales</taxon>
        <taxon>Vitaceae</taxon>
        <taxon>Viteae</taxon>
        <taxon>Vitis</taxon>
    </lineage>
</organism>
<keyword evidence="2" id="KW-1185">Reference proteome</keyword>
<dbReference type="AlphaFoldDB" id="A0AA38ZWH6"/>